<dbReference type="GO" id="GO:0016787">
    <property type="term" value="F:hydrolase activity"/>
    <property type="evidence" value="ECO:0007669"/>
    <property type="project" value="UniProtKB-KW"/>
</dbReference>
<protein>
    <submittedName>
        <fullName evidence="9">Aste57867_14850 protein</fullName>
    </submittedName>
</protein>
<feature type="compositionally biased region" description="Polar residues" evidence="5">
    <location>
        <begin position="390"/>
        <end position="405"/>
    </location>
</feature>
<organism evidence="9 10">
    <name type="scientific">Aphanomyces stellatus</name>
    <dbReference type="NCBI Taxonomy" id="120398"/>
    <lineage>
        <taxon>Eukaryota</taxon>
        <taxon>Sar</taxon>
        <taxon>Stramenopiles</taxon>
        <taxon>Oomycota</taxon>
        <taxon>Saprolegniomycetes</taxon>
        <taxon>Saprolegniales</taxon>
        <taxon>Verrucalvaceae</taxon>
        <taxon>Aphanomyces</taxon>
    </lineage>
</organism>
<dbReference type="FunFam" id="3.40.50.300:FF:000326">
    <property type="entry name" value="P-loop containing nucleoside triphosphate hydrolase"/>
    <property type="match status" value="1"/>
</dbReference>
<evidence type="ECO:0000313" key="8">
    <source>
        <dbReference type="EMBL" id="KAF0694255.1"/>
    </source>
</evidence>
<dbReference type="InterPro" id="IPR047187">
    <property type="entry name" value="SF1_C_Upf1"/>
</dbReference>
<evidence type="ECO:0000256" key="3">
    <source>
        <dbReference type="ARBA" id="ARBA00022806"/>
    </source>
</evidence>
<reference evidence="9 10" key="1">
    <citation type="submission" date="2019-03" db="EMBL/GenBank/DDBJ databases">
        <authorList>
            <person name="Gaulin E."/>
            <person name="Dumas B."/>
        </authorList>
    </citation>
    <scope>NUCLEOTIDE SEQUENCE [LARGE SCALE GENOMIC DNA]</scope>
    <source>
        <strain evidence="9">CBS 568.67</strain>
    </source>
</reference>
<feature type="region of interest" description="Disordered" evidence="5">
    <location>
        <begin position="478"/>
        <end position="533"/>
    </location>
</feature>
<feature type="compositionally biased region" description="Low complexity" evidence="5">
    <location>
        <begin position="1"/>
        <end position="15"/>
    </location>
</feature>
<feature type="domain" description="DNA2/NAM7 helicase helicase" evidence="6">
    <location>
        <begin position="742"/>
        <end position="845"/>
    </location>
</feature>
<keyword evidence="10" id="KW-1185">Reference proteome</keyword>
<evidence type="ECO:0000259" key="7">
    <source>
        <dbReference type="Pfam" id="PF13087"/>
    </source>
</evidence>
<proteinExistence type="predicted"/>
<feature type="compositionally biased region" description="Acidic residues" evidence="5">
    <location>
        <begin position="441"/>
        <end position="451"/>
    </location>
</feature>
<keyword evidence="2" id="KW-0378">Hydrolase</keyword>
<feature type="compositionally biased region" description="Polar residues" evidence="5">
    <location>
        <begin position="452"/>
        <end position="464"/>
    </location>
</feature>
<feature type="compositionally biased region" description="Pro residues" evidence="5">
    <location>
        <begin position="421"/>
        <end position="433"/>
    </location>
</feature>
<dbReference type="InterPro" id="IPR041679">
    <property type="entry name" value="DNA2/NAM7-like_C"/>
</dbReference>
<dbReference type="SUPFAM" id="SSF52540">
    <property type="entry name" value="P-loop containing nucleoside triphosphate hydrolases"/>
    <property type="match status" value="1"/>
</dbReference>
<feature type="region of interest" description="Disordered" evidence="5">
    <location>
        <begin position="101"/>
        <end position="234"/>
    </location>
</feature>
<dbReference type="EMBL" id="CAADRA010005604">
    <property type="protein sequence ID" value="VFT91668.1"/>
    <property type="molecule type" value="Genomic_DNA"/>
</dbReference>
<dbReference type="InterPro" id="IPR027417">
    <property type="entry name" value="P-loop_NTPase"/>
</dbReference>
<dbReference type="AlphaFoldDB" id="A0A485L2K8"/>
<dbReference type="GO" id="GO:0005694">
    <property type="term" value="C:chromosome"/>
    <property type="evidence" value="ECO:0007669"/>
    <property type="project" value="UniProtKB-ARBA"/>
</dbReference>
<dbReference type="Pfam" id="PF13087">
    <property type="entry name" value="AAA_12"/>
    <property type="match status" value="1"/>
</dbReference>
<feature type="compositionally biased region" description="Basic and acidic residues" evidence="5">
    <location>
        <begin position="124"/>
        <end position="133"/>
    </location>
</feature>
<dbReference type="Gene3D" id="3.40.50.300">
    <property type="entry name" value="P-loop containing nucleotide triphosphate hydrolases"/>
    <property type="match status" value="2"/>
</dbReference>
<feature type="region of interest" description="Disordered" evidence="5">
    <location>
        <begin position="343"/>
        <end position="464"/>
    </location>
</feature>
<feature type="compositionally biased region" description="Low complexity" evidence="5">
    <location>
        <begin position="343"/>
        <end position="353"/>
    </location>
</feature>
<dbReference type="GO" id="GO:0004386">
    <property type="term" value="F:helicase activity"/>
    <property type="evidence" value="ECO:0007669"/>
    <property type="project" value="UniProtKB-KW"/>
</dbReference>
<feature type="compositionally biased region" description="Pro residues" evidence="5">
    <location>
        <begin position="354"/>
        <end position="385"/>
    </location>
</feature>
<dbReference type="PANTHER" id="PTHR10887">
    <property type="entry name" value="DNA2/NAM7 HELICASE FAMILY"/>
    <property type="match status" value="1"/>
</dbReference>
<feature type="domain" description="DNA2/NAM7 helicase-like C-terminal" evidence="7">
    <location>
        <begin position="951"/>
        <end position="1140"/>
    </location>
</feature>
<dbReference type="InterPro" id="IPR045055">
    <property type="entry name" value="DNA2/NAM7-like"/>
</dbReference>
<evidence type="ECO:0000256" key="1">
    <source>
        <dbReference type="ARBA" id="ARBA00022741"/>
    </source>
</evidence>
<keyword evidence="1" id="KW-0547">Nucleotide-binding</keyword>
<evidence type="ECO:0000256" key="2">
    <source>
        <dbReference type="ARBA" id="ARBA00022801"/>
    </source>
</evidence>
<feature type="region of interest" description="Disordered" evidence="5">
    <location>
        <begin position="1"/>
        <end position="22"/>
    </location>
</feature>
<dbReference type="OrthoDB" id="6513042at2759"/>
<dbReference type="InterPro" id="IPR041677">
    <property type="entry name" value="DNA2/NAM7_AAA_11"/>
</dbReference>
<gene>
    <name evidence="9" type="primary">Aste57867_14850</name>
    <name evidence="8" type="ORF">As57867_014794</name>
    <name evidence="9" type="ORF">ASTE57867_14850</name>
</gene>
<keyword evidence="3" id="KW-0347">Helicase</keyword>
<dbReference type="CDD" id="cd18808">
    <property type="entry name" value="SF1_C_Upf1"/>
    <property type="match status" value="1"/>
</dbReference>
<name>A0A485L2K8_9STRA</name>
<evidence type="ECO:0000259" key="6">
    <source>
        <dbReference type="Pfam" id="PF13086"/>
    </source>
</evidence>
<dbReference type="PANTHER" id="PTHR10887:SF495">
    <property type="entry name" value="HELICASE SENATAXIN ISOFORM X1-RELATED"/>
    <property type="match status" value="1"/>
</dbReference>
<dbReference type="Pfam" id="PF13086">
    <property type="entry name" value="AAA_11"/>
    <property type="match status" value="2"/>
</dbReference>
<dbReference type="EMBL" id="VJMH01005583">
    <property type="protein sequence ID" value="KAF0694255.1"/>
    <property type="molecule type" value="Genomic_DNA"/>
</dbReference>
<evidence type="ECO:0000313" key="10">
    <source>
        <dbReference type="Proteomes" id="UP000332933"/>
    </source>
</evidence>
<evidence type="ECO:0000256" key="5">
    <source>
        <dbReference type="SAM" id="MobiDB-lite"/>
    </source>
</evidence>
<accession>A0A485L2K8</accession>
<feature type="compositionally biased region" description="Low complexity" evidence="5">
    <location>
        <begin position="411"/>
        <end position="420"/>
    </location>
</feature>
<evidence type="ECO:0000313" key="9">
    <source>
        <dbReference type="EMBL" id="VFT91668.1"/>
    </source>
</evidence>
<sequence>MHRSSARTSTASPRPAQDELPRTLAQVEEAVGRLRRHMHDGSLSQPIRRKIQSIYSAVQTLRGLVDTELLHLPERSEFTCLDTAMQQMEKRIRSERKRIVIDSDETESDKEQLIGPAVPAPMVKAEDDRETSPNRDQPSTKKKRKRIIHMASSDEEKPPPPKLKSTTALSPPIVKQQPRLDLSDTNTETDDDDDTGSPAKKGHNDASVANLPDPDATLQHDETQQSSIDVDMDNGVNVADDEDCDNVDAVGFIPVQMPATPPRIARQMMDTSMYSGDSSDNDEHSTLVTVARGLKPPMKMNVSTFPEVNAIKQETNQERPPCHPSAAFLLPPRLPAPVVVKHEMPSTSMTSPPTIKPPTPPRPSPPMKRETPPSPVPSVLPPSPAPHMTRLTSPNRATPTPTASLVSPAVATPSPLTLSSPPRPRAPSPPAPPTLSVIDITIDDDDDDDNGQDSTAPGNNRASTSVLDAISAAAVALSSSSDSESSTDHTKKRVSVWHTTTQRGVSSSSSESSSDDDAHAAQSSGGATTPRVAPSPVVVKGALWPNLDKFHAMLIAPAPPPLLPDAFVFPMTYTSAAQYMHSLKQAIVEECLCAFDHKGKSQSSPLASHVALTAISPYNTSVQSLLFRLPKAVSLQAADLLHLVSSTAPRRAPRVPGIAVSTSLGQDDIIVLVSAVYTIDPKASYTLYLVGNLTTGSREYQAALSVSSWPAPLQQVVCAAKTPVSASLGVVPPKLIPALQKKFNEHQFKAIQMAIHQPMTLIQGPPGTGKTHTILGIIQALLHQPSSRRAKIAVGAALGVNTQPKIRLLVTAPSNAAVNVILHKMQDLYPELQMVRLGQPTSTSLVWLEHLIEHDKTKKIAGTEWSSQEARERLLDAAQIVFCTLSGAGSWSMWNPKRSHFDAVIVDEAAQATEASSLIPLRFCAQRYVFVGDHKQLPATILSPRLARMDYDQSLFQRLVCNPTNNVIMLREQYRMHPEISAFPSSMFYCNELVNVHRNQEDRVYHSHGFPPYFFYDVSDGVQSREDTSYRNIPEVDFIATRLRALLHVPYDFKNKIGIISPYKSQIEAIKDALAAAKLTKLKIEVNTVDGFQGREKEILILSCVRTIKSGDNSFWGDVRRMNVSLTRAISSCWVVGNSKLLKESPAWEKLIEDCKRRNLYQRVQVKKPVVVPPKK</sequence>
<feature type="domain" description="DNA2/NAM7 helicase helicase" evidence="6">
    <location>
        <begin position="867"/>
        <end position="943"/>
    </location>
</feature>
<keyword evidence="4" id="KW-0067">ATP-binding</keyword>
<evidence type="ECO:0000256" key="4">
    <source>
        <dbReference type="ARBA" id="ARBA00022840"/>
    </source>
</evidence>
<dbReference type="Proteomes" id="UP000332933">
    <property type="component" value="Unassembled WGS sequence"/>
</dbReference>
<dbReference type="GO" id="GO:0005524">
    <property type="term" value="F:ATP binding"/>
    <property type="evidence" value="ECO:0007669"/>
    <property type="project" value="UniProtKB-KW"/>
</dbReference>
<dbReference type="CDD" id="cd18042">
    <property type="entry name" value="DEXXQc_SETX"/>
    <property type="match status" value="1"/>
</dbReference>
<reference evidence="8" key="2">
    <citation type="submission" date="2019-06" db="EMBL/GenBank/DDBJ databases">
        <title>Genomics analysis of Aphanomyces spp. identifies a new class of oomycete effector associated with host adaptation.</title>
        <authorList>
            <person name="Gaulin E."/>
        </authorList>
    </citation>
    <scope>NUCLEOTIDE SEQUENCE</scope>
    <source>
        <strain evidence="8">CBS 578.67</strain>
    </source>
</reference>